<gene>
    <name evidence="2" type="ORF">JHT90_03445</name>
</gene>
<evidence type="ECO:0000256" key="1">
    <source>
        <dbReference type="SAM" id="SignalP"/>
    </source>
</evidence>
<dbReference type="AlphaFoldDB" id="A0A974NGE9"/>
<dbReference type="Pfam" id="PF13852">
    <property type="entry name" value="DUF4197"/>
    <property type="match status" value="1"/>
</dbReference>
<protein>
    <submittedName>
        <fullName evidence="2">DUF4197 domain-containing protein</fullName>
    </submittedName>
</protein>
<keyword evidence="1" id="KW-0732">Signal</keyword>
<accession>A0A974NGE9</accession>
<dbReference type="EMBL" id="CP067393">
    <property type="protein sequence ID" value="QQP86310.1"/>
    <property type="molecule type" value="Genomic_DNA"/>
</dbReference>
<dbReference type="KEGG" id="eaz:JHT90_03445"/>
<organism evidence="2 3">
    <name type="scientific">Entomomonas asaccharolytica</name>
    <dbReference type="NCBI Taxonomy" id="2785331"/>
    <lineage>
        <taxon>Bacteria</taxon>
        <taxon>Pseudomonadati</taxon>
        <taxon>Pseudomonadota</taxon>
        <taxon>Gammaproteobacteria</taxon>
        <taxon>Pseudomonadales</taxon>
        <taxon>Pseudomonadaceae</taxon>
        <taxon>Entomomonas</taxon>
    </lineage>
</organism>
<feature type="signal peptide" evidence="1">
    <location>
        <begin position="1"/>
        <end position="25"/>
    </location>
</feature>
<feature type="chain" id="PRO_5036948908" evidence="1">
    <location>
        <begin position="26"/>
        <end position="229"/>
    </location>
</feature>
<keyword evidence="3" id="KW-1185">Reference proteome</keyword>
<dbReference type="RefSeq" id="WP_201094128.1">
    <property type="nucleotide sequence ID" value="NZ_CP067393.1"/>
</dbReference>
<dbReference type="Proteomes" id="UP000595278">
    <property type="component" value="Chromosome"/>
</dbReference>
<sequence>MTIVKKYIFYAFIFFVISIVLNANAATFSQTEASTGLKSMLNQAAKTAINELGTQGGFSNNPDVKIELPGKLGSTAKMLKMFGLGDQLSQLEDGMNAAAEAAIPEAQQMLLNSIQQMTFADAKAIVTGGDQSATAYLEKTNRTQLFNKFLPKVKTITAQSSLSSQYDNVLQKAAAFGVADDDLKIENYVTNKALDGLFKVIGEQESHLRNNPTEVATSAAKKIFESLIK</sequence>
<reference evidence="2 3" key="1">
    <citation type="submission" date="2021-01" db="EMBL/GenBank/DDBJ databases">
        <title>Entomomonas sp. F2A isolated from a house cricket (Acheta domesticus).</title>
        <authorList>
            <person name="Spergser J."/>
            <person name="Busse H.-J."/>
        </authorList>
    </citation>
    <scope>NUCLEOTIDE SEQUENCE [LARGE SCALE GENOMIC DNA]</scope>
    <source>
        <strain evidence="2 3">F2A</strain>
    </source>
</reference>
<proteinExistence type="predicted"/>
<name>A0A974NGE9_9GAMM</name>
<dbReference type="InterPro" id="IPR025245">
    <property type="entry name" value="DUF4197"/>
</dbReference>
<evidence type="ECO:0000313" key="2">
    <source>
        <dbReference type="EMBL" id="QQP86310.1"/>
    </source>
</evidence>
<evidence type="ECO:0000313" key="3">
    <source>
        <dbReference type="Proteomes" id="UP000595278"/>
    </source>
</evidence>